<dbReference type="PIRSF" id="PIRSF015557">
    <property type="entry name" value="UCP015557"/>
    <property type="match status" value="1"/>
</dbReference>
<evidence type="ECO:0000256" key="4">
    <source>
        <dbReference type="ARBA" id="ARBA00024346"/>
    </source>
</evidence>
<keyword evidence="8" id="KW-0251">Elongation factor</keyword>
<dbReference type="EMBL" id="CP132507">
    <property type="protein sequence ID" value="WNO04025.1"/>
    <property type="molecule type" value="Genomic_DNA"/>
</dbReference>
<dbReference type="Pfam" id="PF10093">
    <property type="entry name" value="EarP"/>
    <property type="match status" value="1"/>
</dbReference>
<name>A0ABZ0AXI6_9BURK</name>
<gene>
    <name evidence="8" type="primary">earP</name>
    <name evidence="8" type="ORF">RAN89_14060</name>
</gene>
<keyword evidence="9" id="KW-1185">Reference proteome</keyword>
<keyword evidence="8" id="KW-0648">Protein biosynthesis</keyword>
<evidence type="ECO:0000256" key="2">
    <source>
        <dbReference type="ARBA" id="ARBA00022679"/>
    </source>
</evidence>
<dbReference type="GO" id="GO:0003746">
    <property type="term" value="F:translation elongation factor activity"/>
    <property type="evidence" value="ECO:0007669"/>
    <property type="project" value="UniProtKB-KW"/>
</dbReference>
<dbReference type="InterPro" id="IPR016633">
    <property type="entry name" value="EarP"/>
</dbReference>
<proteinExistence type="inferred from homology"/>
<dbReference type="NCBIfam" id="TIGR03837">
    <property type="entry name" value="efp_Arg_rhamno"/>
    <property type="match status" value="1"/>
</dbReference>
<evidence type="ECO:0000256" key="7">
    <source>
        <dbReference type="ARBA" id="ARBA00048472"/>
    </source>
</evidence>
<comment type="catalytic activity">
    <reaction evidence="7">
        <text>dTDP-beta-L-rhamnose + L-arginyl-[protein] = N(omega)-(alpha-L-rhamnosyl)-L-arginyl-[protein] + dTDP + H(+)</text>
        <dbReference type="Rhea" id="RHEA:66692"/>
        <dbReference type="Rhea" id="RHEA-COMP:10532"/>
        <dbReference type="Rhea" id="RHEA-COMP:17096"/>
        <dbReference type="ChEBI" id="CHEBI:15378"/>
        <dbReference type="ChEBI" id="CHEBI:29965"/>
        <dbReference type="ChEBI" id="CHEBI:57510"/>
        <dbReference type="ChEBI" id="CHEBI:58369"/>
        <dbReference type="ChEBI" id="CHEBI:167445"/>
    </reaction>
    <physiologicalReaction direction="left-to-right" evidence="7">
        <dbReference type="Rhea" id="RHEA:66693"/>
    </physiologicalReaction>
</comment>
<comment type="similarity">
    <text evidence="4">Belongs to the glycosyltransferase 104 family.</text>
</comment>
<dbReference type="Proteomes" id="UP001302257">
    <property type="component" value="Chromosome"/>
</dbReference>
<protein>
    <recommendedName>
        <fullName evidence="5">Protein-arginine rhamnosyltransferase</fullName>
    </recommendedName>
    <alternativeName>
        <fullName evidence="6">EF-P arginine rhamnosyltransferase</fullName>
    </alternativeName>
</protein>
<reference evidence="8 9" key="1">
    <citation type="submission" date="2023-08" db="EMBL/GenBank/DDBJ databases">
        <title>Rhodoferax potami sp. nov. and Rhodoferax mekongensis sp. nov., isolated from the Mekong River in Thailand.</title>
        <authorList>
            <person name="Kitikhun S."/>
            <person name="Charoenyingcharoen P."/>
            <person name="Siriarchawattana P."/>
            <person name="Likhitrattanapisal S."/>
            <person name="Nilsakha T."/>
            <person name="Chanpet A."/>
            <person name="Rattanawaree P."/>
            <person name="Ingsriswang S."/>
        </authorList>
    </citation>
    <scope>NUCLEOTIDE SEQUENCE [LARGE SCALE GENOMIC DNA]</scope>
    <source>
        <strain evidence="8 9">TBRC 17307</strain>
    </source>
</reference>
<evidence type="ECO:0000313" key="8">
    <source>
        <dbReference type="EMBL" id="WNO04025.1"/>
    </source>
</evidence>
<evidence type="ECO:0000256" key="5">
    <source>
        <dbReference type="ARBA" id="ARBA00024416"/>
    </source>
</evidence>
<keyword evidence="2" id="KW-0808">Transferase</keyword>
<sequence>MSSQPASPLPEPHTPAPAWLWDVFCQVIDNFGDIGVCWRLCADLAQRGHTVRLWVDDSSALDWMAPGARQGQWSGISVRAWEEAADAAKLHDLPPADVWIEGFGCHIAPEFIAARADSISATAINGTKPPVWINLEYLSAEDYVERCHALPSPVMQGPAKGWTKHFYYPGFTAGTGGLLREPSFEESQHGLDSTWRGAWLADHGVAWSGERLISLFCYEPAALAQALADWMRSDAPTLLLVTPGRATRAVTEALPEAQSLAGLGLPNSPLRLHYLEAMSQPDFDALLHCCDLNFVRGEDSLVRALWAGQPFVWHIYPQDDGAHGEKLAAFLDCMGADATVRQVHAAWNGMPLNHGASGQQPALDWSRLPLRDWRLQMQGWRDRLRQQPDLVSGLLSFVEKRR</sequence>
<organism evidence="8 9">
    <name type="scientific">Rhodoferax mekongensis</name>
    <dbReference type="NCBI Taxonomy" id="3068341"/>
    <lineage>
        <taxon>Bacteria</taxon>
        <taxon>Pseudomonadati</taxon>
        <taxon>Pseudomonadota</taxon>
        <taxon>Betaproteobacteria</taxon>
        <taxon>Burkholderiales</taxon>
        <taxon>Comamonadaceae</taxon>
        <taxon>Rhodoferax</taxon>
    </lineage>
</organism>
<accession>A0ABZ0AXI6</accession>
<keyword evidence="1" id="KW-0328">Glycosyltransferase</keyword>
<dbReference type="RefSeq" id="WP_313866895.1">
    <property type="nucleotide sequence ID" value="NZ_CP132507.1"/>
</dbReference>
<comment type="function">
    <text evidence="3">Protein-arginine rhamnosyltransferase that catalyzes the transfer of a single rhamnose to elongation factor P (EF-P) on 'Lys-32', a modification required for EF-P-dependent rescue of polyproline stalled ribosomes.</text>
</comment>
<evidence type="ECO:0000256" key="3">
    <source>
        <dbReference type="ARBA" id="ARBA00024303"/>
    </source>
</evidence>
<evidence type="ECO:0000256" key="1">
    <source>
        <dbReference type="ARBA" id="ARBA00022676"/>
    </source>
</evidence>
<evidence type="ECO:0000313" key="9">
    <source>
        <dbReference type="Proteomes" id="UP001302257"/>
    </source>
</evidence>
<evidence type="ECO:0000256" key="6">
    <source>
        <dbReference type="ARBA" id="ARBA00030025"/>
    </source>
</evidence>